<dbReference type="InterPro" id="IPR040921">
    <property type="entry name" value="Peptidase_S66C"/>
</dbReference>
<dbReference type="InterPro" id="IPR003507">
    <property type="entry name" value="S66_fam"/>
</dbReference>
<evidence type="ECO:0000256" key="2">
    <source>
        <dbReference type="ARBA" id="ARBA00022645"/>
    </source>
</evidence>
<reference evidence="8 9" key="1">
    <citation type="submission" date="2020-08" db="EMBL/GenBank/DDBJ databases">
        <title>A Genomic Blueprint of the Chicken Gut Microbiome.</title>
        <authorList>
            <person name="Gilroy R."/>
            <person name="Ravi A."/>
            <person name="Getino M."/>
            <person name="Pursley I."/>
            <person name="Horton D.L."/>
            <person name="Alikhan N.-F."/>
            <person name="Baker D."/>
            <person name="Gharbi K."/>
            <person name="Hall N."/>
            <person name="Watson M."/>
            <person name="Adriaenssens E.M."/>
            <person name="Foster-Nyarko E."/>
            <person name="Jarju S."/>
            <person name="Secka A."/>
            <person name="Antonio M."/>
            <person name="Oren A."/>
            <person name="Chaudhuri R."/>
            <person name="La Ragione R.M."/>
            <person name="Hildebrand F."/>
            <person name="Pallen M.J."/>
        </authorList>
    </citation>
    <scope>NUCLEOTIDE SEQUENCE [LARGE SCALE GENOMIC DNA]</scope>
    <source>
        <strain evidence="8 9">Sa1YVA6</strain>
    </source>
</reference>
<dbReference type="SUPFAM" id="SSF141986">
    <property type="entry name" value="LD-carboxypeptidase A C-terminal domain-like"/>
    <property type="match status" value="1"/>
</dbReference>
<dbReference type="Gene3D" id="3.40.50.10740">
    <property type="entry name" value="Class I glutamine amidotransferase-like"/>
    <property type="match status" value="1"/>
</dbReference>
<keyword evidence="4" id="KW-0378">Hydrolase</keyword>
<dbReference type="RefSeq" id="WP_191705512.1">
    <property type="nucleotide sequence ID" value="NZ_JACSPW010000031.1"/>
</dbReference>
<name>A0ABR8XT44_9BACL</name>
<dbReference type="PIRSF" id="PIRSF028757">
    <property type="entry name" value="LD-carboxypeptidase"/>
    <property type="match status" value="1"/>
</dbReference>
<dbReference type="InterPro" id="IPR027478">
    <property type="entry name" value="LdcA_N"/>
</dbReference>
<dbReference type="PANTHER" id="PTHR30237:SF2">
    <property type="entry name" value="MUREIN TETRAPEPTIDE CARBOXYPEPTIDASE"/>
    <property type="match status" value="1"/>
</dbReference>
<evidence type="ECO:0000313" key="9">
    <source>
        <dbReference type="Proteomes" id="UP000600565"/>
    </source>
</evidence>
<proteinExistence type="inferred from homology"/>
<keyword evidence="3" id="KW-0645">Protease</keyword>
<dbReference type="Proteomes" id="UP000600565">
    <property type="component" value="Unassembled WGS sequence"/>
</dbReference>
<dbReference type="InterPro" id="IPR040449">
    <property type="entry name" value="Peptidase_S66_N"/>
</dbReference>
<dbReference type="Pfam" id="PF02016">
    <property type="entry name" value="Peptidase_S66"/>
    <property type="match status" value="1"/>
</dbReference>
<evidence type="ECO:0000256" key="3">
    <source>
        <dbReference type="ARBA" id="ARBA00022670"/>
    </source>
</evidence>
<keyword evidence="5" id="KW-0720">Serine protease</keyword>
<gene>
    <name evidence="8" type="ORF">H9632_18400</name>
</gene>
<dbReference type="InterPro" id="IPR027461">
    <property type="entry name" value="Carboxypeptidase_A_C_sf"/>
</dbReference>
<keyword evidence="2" id="KW-0121">Carboxypeptidase</keyword>
<evidence type="ECO:0000259" key="7">
    <source>
        <dbReference type="Pfam" id="PF17676"/>
    </source>
</evidence>
<sequence length="303" mass="33642">MKIRPARLQHGDTVGLVNLSSPLNIESLGDKLAILDELGLKYKLGNTIQAYDGYLAGTDEERLEDFHQMIRDPEVKAVFLVKGGYGISRIIDKISYPLIEDNPKIIWGFSDVTALHTQVNEFSNVVTFHGPMLTSSKGELDSLSKKMFQQLFQPIEIQYTESISPLRTLVPGVVRGELTGGNLNRIVSTLGTKFEIDVRNKILLIEDIGESIEQIDLSLNQLRLSRKLELAAGFLIGDFNMLNSEYSYDDVLNVIEGYIKPLNKPAVAGFKFGHCEPNIAIPLGVEAILDADEKTLRILPGVE</sequence>
<evidence type="ECO:0000259" key="6">
    <source>
        <dbReference type="Pfam" id="PF02016"/>
    </source>
</evidence>
<dbReference type="InterPro" id="IPR029062">
    <property type="entry name" value="Class_I_gatase-like"/>
</dbReference>
<dbReference type="PANTHER" id="PTHR30237">
    <property type="entry name" value="MURAMOYLTETRAPEPTIDE CARBOXYPEPTIDASE"/>
    <property type="match status" value="1"/>
</dbReference>
<feature type="domain" description="LD-carboxypeptidase C-terminal" evidence="7">
    <location>
        <begin position="175"/>
        <end position="288"/>
    </location>
</feature>
<feature type="domain" description="LD-carboxypeptidase N-terminal" evidence="6">
    <location>
        <begin position="14"/>
        <end position="130"/>
    </location>
</feature>
<dbReference type="Pfam" id="PF17676">
    <property type="entry name" value="Peptidase_S66C"/>
    <property type="match status" value="1"/>
</dbReference>
<dbReference type="EMBL" id="JACSPW010000031">
    <property type="protein sequence ID" value="MBD8035034.1"/>
    <property type="molecule type" value="Genomic_DNA"/>
</dbReference>
<comment type="similarity">
    <text evidence="1">Belongs to the peptidase S66 family.</text>
</comment>
<dbReference type="SUPFAM" id="SSF52317">
    <property type="entry name" value="Class I glutamine amidotransferase-like"/>
    <property type="match status" value="1"/>
</dbReference>
<evidence type="ECO:0000256" key="5">
    <source>
        <dbReference type="ARBA" id="ARBA00022825"/>
    </source>
</evidence>
<accession>A0ABR8XT44</accession>
<organism evidence="8 9">
    <name type="scientific">Solibacillus merdavium</name>
    <dbReference type="NCBI Taxonomy" id="2762218"/>
    <lineage>
        <taxon>Bacteria</taxon>
        <taxon>Bacillati</taxon>
        <taxon>Bacillota</taxon>
        <taxon>Bacilli</taxon>
        <taxon>Bacillales</taxon>
        <taxon>Caryophanaceae</taxon>
        <taxon>Solibacillus</taxon>
    </lineage>
</organism>
<dbReference type="Gene3D" id="3.50.30.60">
    <property type="entry name" value="LD-carboxypeptidase A C-terminal domain-like"/>
    <property type="match status" value="1"/>
</dbReference>
<protein>
    <submittedName>
        <fullName evidence="8">LD-carboxypeptidase</fullName>
    </submittedName>
</protein>
<evidence type="ECO:0000313" key="8">
    <source>
        <dbReference type="EMBL" id="MBD8035034.1"/>
    </source>
</evidence>
<comment type="caution">
    <text evidence="8">The sequence shown here is derived from an EMBL/GenBank/DDBJ whole genome shotgun (WGS) entry which is preliminary data.</text>
</comment>
<evidence type="ECO:0000256" key="4">
    <source>
        <dbReference type="ARBA" id="ARBA00022801"/>
    </source>
</evidence>
<evidence type="ECO:0000256" key="1">
    <source>
        <dbReference type="ARBA" id="ARBA00010233"/>
    </source>
</evidence>
<dbReference type="CDD" id="cd07025">
    <property type="entry name" value="Peptidase_S66"/>
    <property type="match status" value="1"/>
</dbReference>
<keyword evidence="9" id="KW-1185">Reference proteome</keyword>